<dbReference type="GO" id="GO:0016020">
    <property type="term" value="C:membrane"/>
    <property type="evidence" value="ECO:0007669"/>
    <property type="project" value="UniProtKB-SubCell"/>
</dbReference>
<feature type="region of interest" description="Disordered" evidence="6">
    <location>
        <begin position="87"/>
        <end position="120"/>
    </location>
</feature>
<evidence type="ECO:0000256" key="5">
    <source>
        <dbReference type="ARBA" id="ARBA00023136"/>
    </source>
</evidence>
<evidence type="ECO:0000313" key="8">
    <source>
        <dbReference type="EMBL" id="GAC96057.1"/>
    </source>
</evidence>
<feature type="region of interest" description="Disordered" evidence="6">
    <location>
        <begin position="1"/>
        <end position="24"/>
    </location>
</feature>
<dbReference type="Pfam" id="PF05255">
    <property type="entry name" value="UPF0220"/>
    <property type="match status" value="1"/>
</dbReference>
<evidence type="ECO:0000256" key="7">
    <source>
        <dbReference type="SAM" id="Phobius"/>
    </source>
</evidence>
<evidence type="ECO:0000256" key="6">
    <source>
        <dbReference type="SAM" id="MobiDB-lite"/>
    </source>
</evidence>
<dbReference type="RefSeq" id="XP_012189644.1">
    <property type="nucleotide sequence ID" value="XM_012334254.1"/>
</dbReference>
<feature type="transmembrane region" description="Helical" evidence="7">
    <location>
        <begin position="292"/>
        <end position="310"/>
    </location>
</feature>
<accession>R9P474</accession>
<feature type="transmembrane region" description="Helical" evidence="7">
    <location>
        <begin position="156"/>
        <end position="173"/>
    </location>
</feature>
<evidence type="ECO:0000256" key="2">
    <source>
        <dbReference type="ARBA" id="ARBA00005335"/>
    </source>
</evidence>
<dbReference type="Proteomes" id="UP000014071">
    <property type="component" value="Unassembled WGS sequence"/>
</dbReference>
<feature type="transmembrane region" description="Helical" evidence="7">
    <location>
        <begin position="254"/>
        <end position="280"/>
    </location>
</feature>
<evidence type="ECO:0000313" key="9">
    <source>
        <dbReference type="Proteomes" id="UP000014071"/>
    </source>
</evidence>
<sequence length="324" mass="36055">MVVTPCSVDDGRCGSDDDDDEDGKGCQFDWYATETGEKRCSGEDEKEGGADCEVDRVSFRLRLAVCLVCVRRLQAISQRAFNRRNQAELWHPSTRPSNPKLHDEHRDAHTHPNSTRRSSTAHIIMSLPRRSYDPRRVCLIPLPQLPAFIQTSKRQFGIYLSGALFALGWWFFLDATIISSMRRRTPTDPTIPYEPPATYITFADWVPGLCGTLGMIVVNLIDKQHLTDVGAAFSFGGGGGGGFSGDSVQWRARLFLFIGFALMAGGLAGSITVLTVKYLVPYLPEGYEYYGVANVVQNACIMSSTVLLWLSQNTESEYEYNLTL</sequence>
<keyword evidence="9" id="KW-1185">Reference proteome</keyword>
<organism evidence="8 9">
    <name type="scientific">Pseudozyma hubeiensis (strain SY62)</name>
    <name type="common">Yeast</name>
    <dbReference type="NCBI Taxonomy" id="1305764"/>
    <lineage>
        <taxon>Eukaryota</taxon>
        <taxon>Fungi</taxon>
        <taxon>Dikarya</taxon>
        <taxon>Basidiomycota</taxon>
        <taxon>Ustilaginomycotina</taxon>
        <taxon>Ustilaginomycetes</taxon>
        <taxon>Ustilaginales</taxon>
        <taxon>Ustilaginaceae</taxon>
        <taxon>Pseudozyma</taxon>
    </lineage>
</organism>
<dbReference type="EMBL" id="DF238800">
    <property type="protein sequence ID" value="GAC96057.1"/>
    <property type="molecule type" value="Genomic_DNA"/>
</dbReference>
<feature type="compositionally biased region" description="Basic and acidic residues" evidence="6">
    <location>
        <begin position="100"/>
        <end position="110"/>
    </location>
</feature>
<dbReference type="STRING" id="1305764.R9P474"/>
<dbReference type="OrthoDB" id="268928at2759"/>
<evidence type="ECO:0000256" key="3">
    <source>
        <dbReference type="ARBA" id="ARBA00022692"/>
    </source>
</evidence>
<feature type="compositionally biased region" description="Polar residues" evidence="6">
    <location>
        <begin position="111"/>
        <end position="120"/>
    </location>
</feature>
<comment type="similarity">
    <text evidence="2">Belongs to the UPF0220 family.</text>
</comment>
<protein>
    <submittedName>
        <fullName evidence="8">Uncharacterized protein</fullName>
    </submittedName>
</protein>
<proteinExistence type="inferred from homology"/>
<dbReference type="AlphaFoldDB" id="R9P474"/>
<evidence type="ECO:0000256" key="1">
    <source>
        <dbReference type="ARBA" id="ARBA00004141"/>
    </source>
</evidence>
<keyword evidence="3 7" id="KW-0812">Transmembrane</keyword>
<gene>
    <name evidence="8" type="ORF">PHSY_003636</name>
</gene>
<dbReference type="PANTHER" id="PTHR13180">
    <property type="entry name" value="SMALL MEMBRANE PROTEIN-RELATED"/>
    <property type="match status" value="1"/>
</dbReference>
<keyword evidence="5 7" id="KW-0472">Membrane</keyword>
<evidence type="ECO:0000256" key="4">
    <source>
        <dbReference type="ARBA" id="ARBA00022989"/>
    </source>
</evidence>
<dbReference type="eggNOG" id="KOG3393">
    <property type="taxonomic scope" value="Eukaryota"/>
</dbReference>
<keyword evidence="4 7" id="KW-1133">Transmembrane helix</keyword>
<dbReference type="InterPro" id="IPR007919">
    <property type="entry name" value="UPF0220"/>
</dbReference>
<dbReference type="HOGENOM" id="CLU_858230_0_0_1"/>
<dbReference type="GeneID" id="24108923"/>
<comment type="subcellular location">
    <subcellularLocation>
        <location evidence="1">Membrane</location>
        <topology evidence="1">Multi-pass membrane protein</topology>
    </subcellularLocation>
</comment>
<reference evidence="9" key="1">
    <citation type="journal article" date="2013" name="Genome Announc.">
        <title>Draft genome sequence of the basidiomycetous yeast-like fungus Pseudozyma hubeiensis SY62, which produces an abundant amount of the biosurfactant mannosylerythritol lipids.</title>
        <authorList>
            <person name="Konishi M."/>
            <person name="Hatada Y."/>
            <person name="Horiuchi J."/>
        </authorList>
    </citation>
    <scope>NUCLEOTIDE SEQUENCE [LARGE SCALE GENOMIC DNA]</scope>
    <source>
        <strain evidence="9">SY62</strain>
    </source>
</reference>
<name>R9P474_PSEHS</name>